<feature type="domain" description="Fumarylacetoacetase N-terminal" evidence="2">
    <location>
        <begin position="1"/>
        <end position="78"/>
    </location>
</feature>
<comment type="caution">
    <text evidence="3">The sequence shown here is derived from an EMBL/GenBank/DDBJ whole genome shotgun (WGS) entry which is preliminary data.</text>
</comment>
<dbReference type="SUPFAM" id="SSF56529">
    <property type="entry name" value="FAH"/>
    <property type="match status" value="1"/>
</dbReference>
<dbReference type="Gene3D" id="3.90.850.10">
    <property type="entry name" value="Fumarylacetoacetase-like, C-terminal domain"/>
    <property type="match status" value="1"/>
</dbReference>
<name>A0A2S7K1L6_9PROT</name>
<protein>
    <submittedName>
        <fullName evidence="3">2-keto-4-pentenoate hydratase</fullName>
    </submittedName>
</protein>
<dbReference type="PANTHER" id="PTHR43211">
    <property type="entry name" value="FUMARYLACETOACETATE HYDROLASE"/>
    <property type="match status" value="1"/>
</dbReference>
<accession>A0A2S7K1L6</accession>
<keyword evidence="4" id="KW-1185">Reference proteome</keyword>
<gene>
    <name evidence="3" type="ORF">CW354_18890</name>
</gene>
<dbReference type="Proteomes" id="UP000239504">
    <property type="component" value="Unassembled WGS sequence"/>
</dbReference>
<organism evidence="3 4">
    <name type="scientific">Hyphococcus luteus</name>
    <dbReference type="NCBI Taxonomy" id="2058213"/>
    <lineage>
        <taxon>Bacteria</taxon>
        <taxon>Pseudomonadati</taxon>
        <taxon>Pseudomonadota</taxon>
        <taxon>Alphaproteobacteria</taxon>
        <taxon>Parvularculales</taxon>
        <taxon>Parvularculaceae</taxon>
        <taxon>Hyphococcus</taxon>
    </lineage>
</organism>
<dbReference type="Pfam" id="PF18288">
    <property type="entry name" value="FAA_hydro_N_2"/>
    <property type="match status" value="1"/>
</dbReference>
<dbReference type="GO" id="GO:0003824">
    <property type="term" value="F:catalytic activity"/>
    <property type="evidence" value="ECO:0007669"/>
    <property type="project" value="InterPro"/>
</dbReference>
<dbReference type="OrthoDB" id="9775905at2"/>
<proteinExistence type="predicted"/>
<feature type="domain" description="Fumarylacetoacetase-like C-terminal" evidence="1">
    <location>
        <begin position="82"/>
        <end position="323"/>
    </location>
</feature>
<dbReference type="AlphaFoldDB" id="A0A2S7K1L6"/>
<dbReference type="EMBL" id="PJCH01000015">
    <property type="protein sequence ID" value="PQA86399.1"/>
    <property type="molecule type" value="Genomic_DNA"/>
</dbReference>
<dbReference type="InterPro" id="IPR036663">
    <property type="entry name" value="Fumarylacetoacetase_C_sf"/>
</dbReference>
<dbReference type="PANTHER" id="PTHR43211:SF1">
    <property type="entry name" value="BLL6422 PROTEIN"/>
    <property type="match status" value="1"/>
</dbReference>
<evidence type="ECO:0000259" key="2">
    <source>
        <dbReference type="Pfam" id="PF18288"/>
    </source>
</evidence>
<dbReference type="Pfam" id="PF01557">
    <property type="entry name" value="FAA_hydrolase"/>
    <property type="match status" value="1"/>
</dbReference>
<reference evidence="3 4" key="1">
    <citation type="submission" date="2017-12" db="EMBL/GenBank/DDBJ databases">
        <authorList>
            <person name="Hurst M.R.H."/>
        </authorList>
    </citation>
    <scope>NUCLEOTIDE SEQUENCE [LARGE SCALE GENOMIC DNA]</scope>
    <source>
        <strain evidence="3 4">SY-3-19</strain>
    </source>
</reference>
<dbReference type="RefSeq" id="WP_104831611.1">
    <property type="nucleotide sequence ID" value="NZ_PJCH01000015.1"/>
</dbReference>
<evidence type="ECO:0000313" key="3">
    <source>
        <dbReference type="EMBL" id="PQA86399.1"/>
    </source>
</evidence>
<dbReference type="InterPro" id="IPR011234">
    <property type="entry name" value="Fumarylacetoacetase-like_C"/>
</dbReference>
<sequence length="329" mass="35343">MKLATIKTDKRDGKLVVVSKDLSRAAAVPHIAQTMQQALDDWEKTAPLLRKAAAALEAGDIEGVFTFDSEAAAAPLPRAYQWCDGSAYLSHAELVRKARNAEMPPELYENPLMYQGGSDKMLGPRDPIVLADESWGIDLEAEIAVIVTDTPMGVRKSAAPGHIALVTIVNDVSLRGLIPGELAKGFGFFQSKPSTAFAAVAVTPDELDDAWDGAKLSLPLQSWVNGERLGLPNAGEDLNFDFAALIEHAAKTRELGAGTIIGSGTVSNRERAVGSSCLAERRMIETIDEGAPKTPFLRFGDLVKIDMLDNAGRSIFGAIEQRVEQYSPV</sequence>
<evidence type="ECO:0000259" key="1">
    <source>
        <dbReference type="Pfam" id="PF01557"/>
    </source>
</evidence>
<dbReference type="InterPro" id="IPR041072">
    <property type="entry name" value="FAA_hydro_N"/>
</dbReference>
<evidence type="ECO:0000313" key="4">
    <source>
        <dbReference type="Proteomes" id="UP000239504"/>
    </source>
</evidence>